<reference evidence="6" key="1">
    <citation type="submission" date="2025-08" db="UniProtKB">
        <authorList>
            <consortium name="RefSeq"/>
        </authorList>
    </citation>
    <scope>IDENTIFICATION</scope>
</reference>
<proteinExistence type="predicted"/>
<evidence type="ECO:0000256" key="1">
    <source>
        <dbReference type="ARBA" id="ARBA00004123"/>
    </source>
</evidence>
<feature type="compositionally biased region" description="Polar residues" evidence="4">
    <location>
        <begin position="238"/>
        <end position="268"/>
    </location>
</feature>
<organism evidence="5 6">
    <name type="scientific">Drosophila suzukii</name>
    <name type="common">Spotted-wing drosophila fruit fly</name>
    <dbReference type="NCBI Taxonomy" id="28584"/>
    <lineage>
        <taxon>Eukaryota</taxon>
        <taxon>Metazoa</taxon>
        <taxon>Ecdysozoa</taxon>
        <taxon>Arthropoda</taxon>
        <taxon>Hexapoda</taxon>
        <taxon>Insecta</taxon>
        <taxon>Pterygota</taxon>
        <taxon>Neoptera</taxon>
        <taxon>Endopterygota</taxon>
        <taxon>Diptera</taxon>
        <taxon>Brachycera</taxon>
        <taxon>Muscomorpha</taxon>
        <taxon>Ephydroidea</taxon>
        <taxon>Drosophilidae</taxon>
        <taxon>Drosophila</taxon>
        <taxon>Sophophora</taxon>
    </lineage>
</organism>
<dbReference type="GO" id="GO:0006383">
    <property type="term" value="P:transcription by RNA polymerase III"/>
    <property type="evidence" value="ECO:0007669"/>
    <property type="project" value="TreeGrafter"/>
</dbReference>
<feature type="compositionally biased region" description="Basic and acidic residues" evidence="4">
    <location>
        <begin position="1379"/>
        <end position="1390"/>
    </location>
</feature>
<feature type="compositionally biased region" description="Basic and acidic residues" evidence="4">
    <location>
        <begin position="1870"/>
        <end position="1880"/>
    </location>
</feature>
<feature type="region of interest" description="Disordered" evidence="4">
    <location>
        <begin position="881"/>
        <end position="903"/>
    </location>
</feature>
<feature type="compositionally biased region" description="Polar residues" evidence="4">
    <location>
        <begin position="2048"/>
        <end position="2073"/>
    </location>
</feature>
<feature type="compositionally biased region" description="Polar residues" evidence="4">
    <location>
        <begin position="1461"/>
        <end position="1473"/>
    </location>
</feature>
<feature type="compositionally biased region" description="Acidic residues" evidence="4">
    <location>
        <begin position="1265"/>
        <end position="1282"/>
    </location>
</feature>
<feature type="compositionally biased region" description="Basic and acidic residues" evidence="4">
    <location>
        <begin position="1617"/>
        <end position="1627"/>
    </location>
</feature>
<feature type="compositionally biased region" description="Basic residues" evidence="4">
    <location>
        <begin position="1712"/>
        <end position="1721"/>
    </location>
</feature>
<feature type="compositionally biased region" description="Polar residues" evidence="4">
    <location>
        <begin position="1814"/>
        <end position="1832"/>
    </location>
</feature>
<feature type="region of interest" description="Disordered" evidence="4">
    <location>
        <begin position="234"/>
        <end position="293"/>
    </location>
</feature>
<feature type="region of interest" description="Disordered" evidence="4">
    <location>
        <begin position="665"/>
        <end position="705"/>
    </location>
</feature>
<feature type="region of interest" description="Disordered" evidence="4">
    <location>
        <begin position="1505"/>
        <end position="1995"/>
    </location>
</feature>
<feature type="compositionally biased region" description="Basic and acidic residues" evidence="4">
    <location>
        <begin position="2298"/>
        <end position="2315"/>
    </location>
</feature>
<feature type="region of interest" description="Disordered" evidence="4">
    <location>
        <begin position="2010"/>
        <end position="2111"/>
    </location>
</feature>
<feature type="region of interest" description="Disordered" evidence="4">
    <location>
        <begin position="1"/>
        <end position="44"/>
    </location>
</feature>
<dbReference type="GO" id="GO:0000127">
    <property type="term" value="C:transcription factor TFIIIC complex"/>
    <property type="evidence" value="ECO:0007669"/>
    <property type="project" value="TreeGrafter"/>
</dbReference>
<feature type="region of interest" description="Disordered" evidence="4">
    <location>
        <begin position="2298"/>
        <end position="2375"/>
    </location>
</feature>
<feature type="compositionally biased region" description="Basic and acidic residues" evidence="4">
    <location>
        <begin position="2099"/>
        <end position="2108"/>
    </location>
</feature>
<dbReference type="InterPro" id="IPR052416">
    <property type="entry name" value="GTF3C_component"/>
</dbReference>
<feature type="region of interest" description="Disordered" evidence="4">
    <location>
        <begin position="1461"/>
        <end position="1493"/>
    </location>
</feature>
<feature type="compositionally biased region" description="Basic and acidic residues" evidence="4">
    <location>
        <begin position="1574"/>
        <end position="1596"/>
    </location>
</feature>
<gene>
    <name evidence="6" type="primary">LOC108020840</name>
</gene>
<dbReference type="PANTHER" id="PTHR15052:SF2">
    <property type="entry name" value="GENERAL TRANSCRIPTION FACTOR 3C POLYPEPTIDE 2"/>
    <property type="match status" value="1"/>
</dbReference>
<feature type="region of interest" description="Disordered" evidence="4">
    <location>
        <begin position="1222"/>
        <end position="1343"/>
    </location>
</feature>
<dbReference type="Gene3D" id="2.130.10.10">
    <property type="entry name" value="YVTN repeat-like/Quinoprotein amine dehydrogenase"/>
    <property type="match status" value="1"/>
</dbReference>
<feature type="compositionally biased region" description="Basic residues" evidence="4">
    <location>
        <begin position="1474"/>
        <end position="1484"/>
    </location>
</feature>
<evidence type="ECO:0000256" key="3">
    <source>
        <dbReference type="ARBA" id="ARBA00023242"/>
    </source>
</evidence>
<feature type="compositionally biased region" description="Pro residues" evidence="4">
    <location>
        <begin position="1923"/>
        <end position="1937"/>
    </location>
</feature>
<feature type="compositionally biased region" description="Basic residues" evidence="4">
    <location>
        <begin position="1908"/>
        <end position="1919"/>
    </location>
</feature>
<dbReference type="GO" id="GO:0005634">
    <property type="term" value="C:nucleus"/>
    <property type="evidence" value="ECO:0007669"/>
    <property type="project" value="UniProtKB-SubCell"/>
</dbReference>
<feature type="compositionally biased region" description="Basic and acidic residues" evidence="4">
    <location>
        <begin position="1022"/>
        <end position="1035"/>
    </location>
</feature>
<feature type="compositionally biased region" description="Basic and acidic residues" evidence="4">
    <location>
        <begin position="1887"/>
        <end position="1898"/>
    </location>
</feature>
<keyword evidence="2" id="KW-0804">Transcription</keyword>
<evidence type="ECO:0000256" key="2">
    <source>
        <dbReference type="ARBA" id="ARBA00023163"/>
    </source>
</evidence>
<dbReference type="InterPro" id="IPR036322">
    <property type="entry name" value="WD40_repeat_dom_sf"/>
</dbReference>
<feature type="compositionally biased region" description="Polar residues" evidence="4">
    <location>
        <begin position="18"/>
        <end position="28"/>
    </location>
</feature>
<feature type="region of interest" description="Disordered" evidence="4">
    <location>
        <begin position="1006"/>
        <end position="1140"/>
    </location>
</feature>
<feature type="region of interest" description="Disordered" evidence="4">
    <location>
        <begin position="1165"/>
        <end position="1202"/>
    </location>
</feature>
<dbReference type="GeneID" id="108020840"/>
<feature type="compositionally biased region" description="Low complexity" evidence="4">
    <location>
        <begin position="84"/>
        <end position="115"/>
    </location>
</feature>
<feature type="compositionally biased region" description="Low complexity" evidence="4">
    <location>
        <begin position="279"/>
        <end position="289"/>
    </location>
</feature>
<feature type="compositionally biased region" description="Acidic residues" evidence="4">
    <location>
        <begin position="2332"/>
        <end position="2353"/>
    </location>
</feature>
<name>A0AB40A760_DROSZ</name>
<dbReference type="InterPro" id="IPR015943">
    <property type="entry name" value="WD40/YVTN_repeat-like_dom_sf"/>
</dbReference>
<feature type="region of interest" description="Disordered" evidence="4">
    <location>
        <begin position="74"/>
        <end position="120"/>
    </location>
</feature>
<feature type="compositionally biased region" description="Polar residues" evidence="4">
    <location>
        <begin position="694"/>
        <end position="705"/>
    </location>
</feature>
<keyword evidence="5" id="KW-1185">Reference proteome</keyword>
<feature type="region of interest" description="Disordered" evidence="4">
    <location>
        <begin position="2252"/>
        <end position="2286"/>
    </location>
</feature>
<dbReference type="RefSeq" id="XP_036672156.3">
    <property type="nucleotide sequence ID" value="XM_036816261.3"/>
</dbReference>
<dbReference type="Proteomes" id="UP001652628">
    <property type="component" value="Chromosome 3"/>
</dbReference>
<dbReference type="PANTHER" id="PTHR15052">
    <property type="entry name" value="RNA POLYMERASE III TRANSCRIPTION INITIATION FACTOR COMPLEX SUBUNIT"/>
    <property type="match status" value="1"/>
</dbReference>
<protein>
    <submittedName>
        <fullName evidence="6">Microtubule-associated protein futsch isoform X1</fullName>
    </submittedName>
</protein>
<accession>A0AB40A760</accession>
<feature type="compositionally biased region" description="Basic and acidic residues" evidence="4">
    <location>
        <begin position="1655"/>
        <end position="1672"/>
    </location>
</feature>
<evidence type="ECO:0000313" key="6">
    <source>
        <dbReference type="RefSeq" id="XP_036672156.3"/>
    </source>
</evidence>
<feature type="region of interest" description="Disordered" evidence="4">
    <location>
        <begin position="769"/>
        <end position="789"/>
    </location>
</feature>
<keyword evidence="3" id="KW-0539">Nucleus</keyword>
<evidence type="ECO:0000313" key="5">
    <source>
        <dbReference type="Proteomes" id="UP001652628"/>
    </source>
</evidence>
<sequence length="2924" mass="322411">MDDSKRQTTMGPPAPVASSPNQPNSRNASMAPAPQATRNAAPPKRIIKKIQLDFNKLKEAGLDRQLAEVLRKQKLEAKKVDTPSSSKSSPSAAAQSTSNAAESKLQSQQQQLHQPEPQPLVKRIMISEFIEKTVPIQPIPNPTDGDRSKQVKALLKNRILNKAMAIGTQPQQPTTSKAAFKLPTSSPQCSAPRSVGIAASPAAFSVPIAKADLTVRQKQPPLLLNLVNQLPKHRDLCGSSNKPLMNQKSTPEQQPAQFSIQQVSQSPQRIPVEQPPHYSSQLPPQHHSYQPPPQVSIAQSATAVPIRLHKSPSPPLIVLENKVLAPNEKIDLSGLRLPNAPVTTTVIQVKSTETPVQPTIQSKKIRGKVIMNANKLKVSKEKLAEMAKEIRNQAEQVKLPQTLKPLNSKDFSPPIETSFAINSILQRKHTPLFAPQTVEENTVPVHSAGLNKISELSPCTGSNLRSKPLPADISPLQSNPIPADISPLQSYATTVAKDHPEEESIDLPVYIPSAPEPEQLPGSVSETSSTLLLATSEPKEYCKEMANKSSPIKHAGCISSTLETEEVNTVPNSLDFPVYIPPTPERTEPASASSEAIQYPEKKTSEYISLTPQIGESTDGANAASVAVVLPEPENLQGDVSMEPSYLDLPVCIPSTYETKELTVKESSELSHPDLPPYVPSASKLDELPVRPTTEPSASNCSAPTSPVCNIKSNSQVASSPVQKVQSAVDFIAQLTAEKDLDESSFMELSPEEQRLNALFGGGSCSFTGASPAKKSPQPENDFTGVSPVKESPLLEDDLPIGKIVKLDDMNILHATLDVNSTNILRISPNAMMMQSSVATMDMSSLDVEGVADSVPEETNVQVNLPNPPGKIETETRTLDEAKEGTANLDLPSTVAGEPEKLKDSVGPLEEIKSVSDPEPVKETMPVKRASIRSKKAKINLVQRTKRPSIPKPFEAKKTKLEFEEDDEQTTANDHSLLEDRYGVAAIEVIVNSDSLSSDKVNLNLSSAKNNSKVPADEEEVIESRVEVASPHEEDSANIPPEEEEVEKTIMNIQEEQEITTKSSTERDLTQLYHPPKMPKSKASTKSSSHEALEDSQPATSKSIVSLIEVLSQDPPMPQGEAQLPFRKESSELDSSAYSSPNVTGVQNLLGHLTAEKVIPQIKKLSPTPKLEEPTKPVPRKKLVKTRPVLSKRSSKVSQKNAQETLNHFEFLHPVSANVGGRIPTSSTSDDDGSIFLGFDDKDEKRSKTPVRSKRVKQMKINETDISDDATPDYDETEEEQQSAETRGPVKNSEVDTQYTFKKHTIVEPFSDDSNSSYGAPTSPMDFGDNVSTDGNQRCDEYPTRKATTWDELVNEKSTEVCNNDVTAAVGSIIPTVDDSRIEDTPKTDLETNSSRNIHKESFLDPSNEDTEPKTHSVVEEKQSEALINEIDLSISDSILRRSRRRSFKSIVIAGIGTPREASTSKESLTNIRTTKKRQMRSRSKSPASLENTEVKEILEEVNASENINVPSPPAEILKHVENTDSKEKLEEQETINGSGNTIKSRAKRKSRSSSKEFTAPQAMKCTEQLSETSAEKKVEEIKEPEERLEVVKAPDIHPSPTAENMGNKDSIEIQEEEKTIEKPEKSRGKRKSRCIAPKIKATQTEAVANPELNSENKDACTGDTEELKAPEETLSDMKSLEKDLPPATAENISSVEKSKDQISPEEPQTSKKSKGKRKSRSTTPKSKVPPVIQPEPVANPEFLSENASSRKEGDTKRKTRGKTPKLQVPLVTVPSVTENEPVKGSEEANEADSSQRPKRKRQSRSSKVAPASITPTVSEPENVSDTVNKDSGNVMMATVIASVEPKENLSPKGSRKSRSKSPKLVPHVVHTEDVVETKENTLNSDLQDKLDEVKAPEEPNQATNSVKTKKKRQSRSRTPKVTVPPVPEVEPPPKPDFSPEESFTEIKNETAQAADEPIQPTTSKKSRGKRSTINSKALPPAETQPAVVSIPPAEPHLVEADSLVARVKRKTPSRYGSVPPDTPISSVSASEENAIPESAPRKGRRSNAATTPVLASTPKSQKCRTSNLSETISPMCEEPKVPSKRGRKRAAPSDLDSESAKKQKTEESSETVSVVDFNLRLLLIRKREQLDTEEILTEDGKGEGPQQCGLCLARSDKNNWLRHLGEHYGVGWLVGETPMKITRTSVMNMMKNYLQNSGEKLKCRLCNHQLGSYLGMMLHLEGCGNKQRLQCDFCQRSYTKLSLPSHIRTCPKRHASRNDEDLEPAEGNVGEPVYSNAGRAKRKSTIKAETKLKKIGEHLTLHKPGEESSAKNDFDGDSSDYDMTKDKESSEEYDSEGVDSNEDSLSSEDEGSLGENSSTTKRKKSSRRGDIDRKRTFKRAVNLGECQQKPLLSRYHHLEARATHKWNEFVHLNYNADVLFTQLLPSFAKVSPQAANALLPSKETASMRYAYGKITNEDEWKQLTPFEGFNKEGEYVGYLGQSIKQLAWVPLPPKVTNQYLLCSLRPKMKSFARHTKLKDEDALLMLLKCTVSAGKQTNKSWTIRPELHYGIRVTHGPVNSFCFLPSGGYDTTSNRLGLLAVANSLSDVCIYALPLELEKDENAEDNVVIQPKALIILSLDVNNPVQDQCTKICWSQSLGHNFIATGYSSGYMAFWDISVEDNINCIIRNNQTYFVPVHFFYIGERNIQFMDLHYDNNGPRWLAVGTSIRQLKIYDIANWSKPFILTQDPICNLYMATLTWSPIWETLVVSSSHFSRSIAVSVSGIQFEHRTLDGTLTTIRDMHSNCQQNHMVFVTDNGDLVFLDVRDLNCGPALLKSAVNTRAVSTTELHHLGETSPKPKDPISAEEFIRDYGVQINPLVPEPHSRKSEYLSAQRRPQNLHSLALTRSNCVRCNWNSPAHTWVAIGAEHGMLRILNFERDKFF</sequence>
<feature type="compositionally biased region" description="Basic and acidic residues" evidence="4">
    <location>
        <begin position="1517"/>
        <end position="1532"/>
    </location>
</feature>
<feature type="region of interest" description="Disordered" evidence="4">
    <location>
        <begin position="1379"/>
        <end position="1413"/>
    </location>
</feature>
<dbReference type="SUPFAM" id="SSF50978">
    <property type="entry name" value="WD40 repeat-like"/>
    <property type="match status" value="1"/>
</dbReference>
<comment type="subcellular location">
    <subcellularLocation>
        <location evidence="1">Nucleus</location>
    </subcellularLocation>
</comment>
<feature type="compositionally biased region" description="Basic residues" evidence="4">
    <location>
        <begin position="1248"/>
        <end position="1258"/>
    </location>
</feature>
<evidence type="ECO:0000256" key="4">
    <source>
        <dbReference type="SAM" id="MobiDB-lite"/>
    </source>
</evidence>